<sequence length="334" mass="34756">MTDAALSTAAAATAAGPATGSPPAGDLAGPDPFGLPPRRQASAAAAVRDRLRRGVLALVAIVLLCAVWEGYKAIGSPQGTRLFGAPVLPRTTDTAMPHVWSVLAELGRPELSLRDDRTVGESVLRGMWFSLRVALAGFGVGVAVGVLLAVAMARLRVLERGLLPYVIASQTVPLVALAPLVAGWGGRLHLGGLEWQRWMSVALIAAYLAFFPVAVGMLRGLQAPAAESVELMRSYAASWWQTLIRLRLPASVPYLMPALRLAAASAVIGTVVAEISTGTRGGVGRLIIDYSMSASSDATRLYDAVLGAAVTGLVMAAAVALLEAAVGRRWGRHA</sequence>
<dbReference type="AlphaFoldDB" id="Q0RQU6"/>
<organism evidence="10 11">
    <name type="scientific">Frankia alni (strain DSM 45986 / CECT 9034 / ACN14a)</name>
    <dbReference type="NCBI Taxonomy" id="326424"/>
    <lineage>
        <taxon>Bacteria</taxon>
        <taxon>Bacillati</taxon>
        <taxon>Actinomycetota</taxon>
        <taxon>Actinomycetes</taxon>
        <taxon>Frankiales</taxon>
        <taxon>Frankiaceae</taxon>
        <taxon>Frankia</taxon>
    </lineage>
</organism>
<dbReference type="KEGG" id="fal:FRAAL1419"/>
<keyword evidence="4 7" id="KW-0812">Transmembrane</keyword>
<evidence type="ECO:0000313" key="11">
    <source>
        <dbReference type="Proteomes" id="UP000000657"/>
    </source>
</evidence>
<feature type="transmembrane region" description="Helical" evidence="7">
    <location>
        <begin position="301"/>
        <end position="322"/>
    </location>
</feature>
<dbReference type="eggNOG" id="COG0600">
    <property type="taxonomic scope" value="Bacteria"/>
</dbReference>
<dbReference type="CDD" id="cd06261">
    <property type="entry name" value="TM_PBP2"/>
    <property type="match status" value="1"/>
</dbReference>
<evidence type="ECO:0000256" key="3">
    <source>
        <dbReference type="ARBA" id="ARBA00022475"/>
    </source>
</evidence>
<feature type="transmembrane region" description="Helical" evidence="7">
    <location>
        <begin position="165"/>
        <end position="186"/>
    </location>
</feature>
<dbReference type="Pfam" id="PF00528">
    <property type="entry name" value="BPD_transp_1"/>
    <property type="match status" value="1"/>
</dbReference>
<evidence type="ECO:0000256" key="4">
    <source>
        <dbReference type="ARBA" id="ARBA00022692"/>
    </source>
</evidence>
<keyword evidence="11" id="KW-1185">Reference proteome</keyword>
<name>Q0RQU6_FRAAA</name>
<dbReference type="GO" id="GO:0055085">
    <property type="term" value="P:transmembrane transport"/>
    <property type="evidence" value="ECO:0007669"/>
    <property type="project" value="InterPro"/>
</dbReference>
<evidence type="ECO:0000256" key="6">
    <source>
        <dbReference type="ARBA" id="ARBA00023136"/>
    </source>
</evidence>
<accession>Q0RQU6</accession>
<dbReference type="OrthoDB" id="4926350at2"/>
<keyword evidence="5 7" id="KW-1133">Transmembrane helix</keyword>
<feature type="region of interest" description="Disordered" evidence="8">
    <location>
        <begin position="13"/>
        <end position="35"/>
    </location>
</feature>
<feature type="transmembrane region" description="Helical" evidence="7">
    <location>
        <begin position="198"/>
        <end position="218"/>
    </location>
</feature>
<evidence type="ECO:0000256" key="2">
    <source>
        <dbReference type="ARBA" id="ARBA00022448"/>
    </source>
</evidence>
<evidence type="ECO:0000259" key="9">
    <source>
        <dbReference type="PROSITE" id="PS50928"/>
    </source>
</evidence>
<feature type="transmembrane region" description="Helical" evidence="7">
    <location>
        <begin position="54"/>
        <end position="71"/>
    </location>
</feature>
<dbReference type="RefSeq" id="WP_011602614.1">
    <property type="nucleotide sequence ID" value="NC_008278.1"/>
</dbReference>
<evidence type="ECO:0000313" key="10">
    <source>
        <dbReference type="EMBL" id="CAJ60077.1"/>
    </source>
</evidence>
<evidence type="ECO:0000256" key="1">
    <source>
        <dbReference type="ARBA" id="ARBA00004651"/>
    </source>
</evidence>
<evidence type="ECO:0000256" key="8">
    <source>
        <dbReference type="SAM" id="MobiDB-lite"/>
    </source>
</evidence>
<dbReference type="PANTHER" id="PTHR30151">
    <property type="entry name" value="ALKANE SULFONATE ABC TRANSPORTER-RELATED, MEMBRANE SUBUNIT"/>
    <property type="match status" value="1"/>
</dbReference>
<feature type="compositionally biased region" description="Low complexity" evidence="8">
    <location>
        <begin position="13"/>
        <end position="25"/>
    </location>
</feature>
<feature type="domain" description="ABC transmembrane type-1" evidence="9">
    <location>
        <begin position="127"/>
        <end position="323"/>
    </location>
</feature>
<proteinExistence type="inferred from homology"/>
<evidence type="ECO:0000256" key="7">
    <source>
        <dbReference type="RuleBase" id="RU363032"/>
    </source>
</evidence>
<keyword evidence="3" id="KW-1003">Cell membrane</keyword>
<keyword evidence="2 7" id="KW-0813">Transport</keyword>
<dbReference type="InterPro" id="IPR035906">
    <property type="entry name" value="MetI-like_sf"/>
</dbReference>
<comment type="subcellular location">
    <subcellularLocation>
        <location evidence="1 7">Cell membrane</location>
        <topology evidence="1 7">Multi-pass membrane protein</topology>
    </subcellularLocation>
</comment>
<dbReference type="InterPro" id="IPR000515">
    <property type="entry name" value="MetI-like"/>
</dbReference>
<comment type="similarity">
    <text evidence="7">Belongs to the binding-protein-dependent transport system permease family.</text>
</comment>
<dbReference type="Gene3D" id="1.10.3720.10">
    <property type="entry name" value="MetI-like"/>
    <property type="match status" value="1"/>
</dbReference>
<dbReference type="SUPFAM" id="SSF161098">
    <property type="entry name" value="MetI-like"/>
    <property type="match status" value="1"/>
</dbReference>
<protein>
    <recommendedName>
        <fullName evidence="9">ABC transmembrane type-1 domain-containing protein</fullName>
    </recommendedName>
</protein>
<feature type="transmembrane region" description="Helical" evidence="7">
    <location>
        <begin position="133"/>
        <end position="153"/>
    </location>
</feature>
<dbReference type="GO" id="GO:0005886">
    <property type="term" value="C:plasma membrane"/>
    <property type="evidence" value="ECO:0007669"/>
    <property type="project" value="UniProtKB-SubCell"/>
</dbReference>
<dbReference type="PANTHER" id="PTHR30151:SF41">
    <property type="entry name" value="ABC TRANSPORTER PERMEASE PROTEIN"/>
    <property type="match status" value="1"/>
</dbReference>
<dbReference type="Proteomes" id="UP000000657">
    <property type="component" value="Chromosome"/>
</dbReference>
<evidence type="ECO:0000256" key="5">
    <source>
        <dbReference type="ARBA" id="ARBA00022989"/>
    </source>
</evidence>
<reference evidence="10 11" key="1">
    <citation type="journal article" date="2007" name="Genome Res.">
        <title>Genome characteristics of facultatively symbiotic Frankia sp. strains reflect host range and host plant biogeography.</title>
        <authorList>
            <person name="Normand P."/>
            <person name="Lapierre P."/>
            <person name="Tisa L.S."/>
            <person name="Gogarten J.P."/>
            <person name="Alloisio N."/>
            <person name="Bagnarol E."/>
            <person name="Bassi C.A."/>
            <person name="Berry A.M."/>
            <person name="Bickhart D.M."/>
            <person name="Choisne N."/>
            <person name="Couloux A."/>
            <person name="Cournoyer B."/>
            <person name="Cruveiller S."/>
            <person name="Daubin V."/>
            <person name="Demange N."/>
            <person name="Francino M.P."/>
            <person name="Goltsman E."/>
            <person name="Huang Y."/>
            <person name="Kopp O.R."/>
            <person name="Labarre L."/>
            <person name="Lapidus A."/>
            <person name="Lavire C."/>
            <person name="Marechal J."/>
            <person name="Martinez M."/>
            <person name="Mastronunzio J.E."/>
            <person name="Mullin B.C."/>
            <person name="Niemann J."/>
            <person name="Pujic P."/>
            <person name="Rawnsley T."/>
            <person name="Rouy Z."/>
            <person name="Schenowitz C."/>
            <person name="Sellstedt A."/>
            <person name="Tavares F."/>
            <person name="Tomkins J.P."/>
            <person name="Vallenet D."/>
            <person name="Valverde C."/>
            <person name="Wall L.G."/>
            <person name="Wang Y."/>
            <person name="Medigue C."/>
            <person name="Benson D.R."/>
        </authorList>
    </citation>
    <scope>NUCLEOTIDE SEQUENCE [LARGE SCALE GENOMIC DNA]</scope>
    <source>
        <strain evidence="11">DSM 45986 / CECT 9034 / ACN14a</strain>
    </source>
</reference>
<dbReference type="HOGENOM" id="CLU_046113_2_1_11"/>
<dbReference type="STRING" id="326424.FRAAL1419"/>
<dbReference type="EMBL" id="CT573213">
    <property type="protein sequence ID" value="CAJ60077.1"/>
    <property type="molecule type" value="Genomic_DNA"/>
</dbReference>
<keyword evidence="6 7" id="KW-0472">Membrane</keyword>
<gene>
    <name evidence="10" type="ordered locus">FRAAL1419</name>
</gene>
<dbReference type="PROSITE" id="PS50928">
    <property type="entry name" value="ABC_TM1"/>
    <property type="match status" value="1"/>
</dbReference>